<dbReference type="STRING" id="1449351.RISW2_12540"/>
<evidence type="ECO:0000313" key="2">
    <source>
        <dbReference type="Proteomes" id="UP000023430"/>
    </source>
</evidence>
<accession>X7FCR0</accession>
<evidence type="ECO:0000313" key="1">
    <source>
        <dbReference type="EMBL" id="ETX30590.1"/>
    </source>
</evidence>
<dbReference type="Proteomes" id="UP000023430">
    <property type="component" value="Unassembled WGS sequence"/>
</dbReference>
<organism evidence="1 2">
    <name type="scientific">Roseivivax isoporae LMG 25204</name>
    <dbReference type="NCBI Taxonomy" id="1449351"/>
    <lineage>
        <taxon>Bacteria</taxon>
        <taxon>Pseudomonadati</taxon>
        <taxon>Pseudomonadota</taxon>
        <taxon>Alphaproteobacteria</taxon>
        <taxon>Rhodobacterales</taxon>
        <taxon>Roseobacteraceae</taxon>
        <taxon>Roseivivax</taxon>
    </lineage>
</organism>
<dbReference type="AlphaFoldDB" id="X7FCR0"/>
<keyword evidence="2" id="KW-1185">Reference proteome</keyword>
<comment type="caution">
    <text evidence="1">The sequence shown here is derived from an EMBL/GenBank/DDBJ whole genome shotgun (WGS) entry which is preliminary data.</text>
</comment>
<protein>
    <submittedName>
        <fullName evidence="1">Uncharacterized protein</fullName>
    </submittedName>
</protein>
<reference evidence="1 2" key="1">
    <citation type="submission" date="2014-01" db="EMBL/GenBank/DDBJ databases">
        <title>Roseivivax isoporae LMG 25204 Genome Sequencing.</title>
        <authorList>
            <person name="Lai Q."/>
            <person name="Li G."/>
            <person name="Shao Z."/>
        </authorList>
    </citation>
    <scope>NUCLEOTIDE SEQUENCE [LARGE SCALE GENOMIC DNA]</scope>
    <source>
        <strain evidence="1 2">LMG 25204</strain>
    </source>
</reference>
<sequence length="137" mass="15204">MNWTAVTALAAVAAVAVALLDWALPNPSIGLVRQDQPIRADPPLPPAPDLPEPVRYTEWRPKESAFAATPARVPTCSDTPGIRVENDPQTRRVRIDGEVRMLPYDLSDTCRLQDVRLTAPLVWNSGGRLHLEYRSEK</sequence>
<proteinExistence type="predicted"/>
<gene>
    <name evidence="1" type="ORF">RISW2_12540</name>
</gene>
<dbReference type="RefSeq" id="WP_043766218.1">
    <property type="nucleotide sequence ID" value="NZ_JAME01000003.1"/>
</dbReference>
<dbReference type="EMBL" id="JAME01000003">
    <property type="protein sequence ID" value="ETX30590.1"/>
    <property type="molecule type" value="Genomic_DNA"/>
</dbReference>
<name>X7FCR0_9RHOB</name>